<sequence>MLDPRLATPSCDVQDKLISIMEVAFSCLDADPEFRPTMQITCQRLCN</sequence>
<evidence type="ECO:0000313" key="2">
    <source>
        <dbReference type="Proteomes" id="UP001163603"/>
    </source>
</evidence>
<keyword evidence="2" id="KW-1185">Reference proteome</keyword>
<gene>
    <name evidence="1" type="ORF">Pint_26363</name>
</gene>
<protein>
    <submittedName>
        <fullName evidence="1">Uncharacterized protein</fullName>
    </submittedName>
</protein>
<proteinExistence type="predicted"/>
<accession>A0ACC0YHU8</accession>
<comment type="caution">
    <text evidence="1">The sequence shown here is derived from an EMBL/GenBank/DDBJ whole genome shotgun (WGS) entry which is preliminary data.</text>
</comment>
<evidence type="ECO:0000313" key="1">
    <source>
        <dbReference type="EMBL" id="KAJ0035707.1"/>
    </source>
</evidence>
<reference evidence="2" key="1">
    <citation type="journal article" date="2023" name="G3 (Bethesda)">
        <title>Genome assembly and association tests identify interacting loci associated with vigor, precocity, and sex in interspecific pistachio rootstocks.</title>
        <authorList>
            <person name="Palmer W."/>
            <person name="Jacygrad E."/>
            <person name="Sagayaradj S."/>
            <person name="Cavanaugh K."/>
            <person name="Han R."/>
            <person name="Bertier L."/>
            <person name="Beede B."/>
            <person name="Kafkas S."/>
            <person name="Golino D."/>
            <person name="Preece J."/>
            <person name="Michelmore R."/>
        </authorList>
    </citation>
    <scope>NUCLEOTIDE SEQUENCE [LARGE SCALE GENOMIC DNA]</scope>
</reference>
<organism evidence="1 2">
    <name type="scientific">Pistacia integerrima</name>
    <dbReference type="NCBI Taxonomy" id="434235"/>
    <lineage>
        <taxon>Eukaryota</taxon>
        <taxon>Viridiplantae</taxon>
        <taxon>Streptophyta</taxon>
        <taxon>Embryophyta</taxon>
        <taxon>Tracheophyta</taxon>
        <taxon>Spermatophyta</taxon>
        <taxon>Magnoliopsida</taxon>
        <taxon>eudicotyledons</taxon>
        <taxon>Gunneridae</taxon>
        <taxon>Pentapetalae</taxon>
        <taxon>rosids</taxon>
        <taxon>malvids</taxon>
        <taxon>Sapindales</taxon>
        <taxon>Anacardiaceae</taxon>
        <taxon>Pistacia</taxon>
    </lineage>
</organism>
<dbReference type="Proteomes" id="UP001163603">
    <property type="component" value="Chromosome 7"/>
</dbReference>
<dbReference type="EMBL" id="CM047742">
    <property type="protein sequence ID" value="KAJ0035707.1"/>
    <property type="molecule type" value="Genomic_DNA"/>
</dbReference>
<name>A0ACC0YHU8_9ROSI</name>